<evidence type="ECO:0000313" key="2">
    <source>
        <dbReference type="EMBL" id="XBS21542.1"/>
    </source>
</evidence>
<keyword evidence="1" id="KW-0472">Membrane</keyword>
<feature type="transmembrane region" description="Helical" evidence="1">
    <location>
        <begin position="56"/>
        <end position="73"/>
    </location>
</feature>
<evidence type="ECO:0000313" key="3">
    <source>
        <dbReference type="Proteomes" id="UP001225378"/>
    </source>
</evidence>
<keyword evidence="3" id="KW-1185">Reference proteome</keyword>
<organism evidence="2 3">
    <name type="scientific">Methylomarinum roseum</name>
    <dbReference type="NCBI Taxonomy" id="3067653"/>
    <lineage>
        <taxon>Bacteria</taxon>
        <taxon>Pseudomonadati</taxon>
        <taxon>Pseudomonadota</taxon>
        <taxon>Gammaproteobacteria</taxon>
        <taxon>Methylococcales</taxon>
        <taxon>Methylococcaceae</taxon>
        <taxon>Methylomarinum</taxon>
    </lineage>
</organism>
<keyword evidence="1" id="KW-1133">Transmembrane helix</keyword>
<feature type="transmembrane region" description="Helical" evidence="1">
    <location>
        <begin position="79"/>
        <end position="98"/>
    </location>
</feature>
<feature type="transmembrane region" description="Helical" evidence="1">
    <location>
        <begin position="7"/>
        <end position="24"/>
    </location>
</feature>
<reference evidence="2 3" key="1">
    <citation type="journal article" date="2024" name="Microbiology">
        <title>Methylomarinum rosea sp. nov., a novel halophilic methanotrophic bacterium from the hypersaline Lake Elton.</title>
        <authorList>
            <person name="Suleimanov R.Z."/>
            <person name="Oshkin I.Y."/>
            <person name="Danilova O.V."/>
            <person name="Suzina N.E."/>
            <person name="Dedysh S.N."/>
        </authorList>
    </citation>
    <scope>NUCLEOTIDE SEQUENCE [LARGE SCALE GENOMIC DNA]</scope>
    <source>
        <strain evidence="2 3">Ch1-1</strain>
    </source>
</reference>
<name>A0AAU7NX97_9GAMM</name>
<sequence length="183" mass="20686">MRRLTNGVIAALTLLYPLAVYFGIRYIEPWQIAAALASLLLLRLLSGGTAGTGDRWLAIVAVLYCGFAVWHNNLMTLRFYPALINLGLLLIFTASLYFPPPVIERLARLQHPDLPPKGVLYTRKVTQVWCAFFLLNGLAAAATALWSSFAWWSLYNGLLAYVLMGLLMTIEYWVRIRTQEHVR</sequence>
<evidence type="ECO:0000256" key="1">
    <source>
        <dbReference type="SAM" id="Phobius"/>
    </source>
</evidence>
<dbReference type="EMBL" id="CP157743">
    <property type="protein sequence ID" value="XBS21542.1"/>
    <property type="molecule type" value="Genomic_DNA"/>
</dbReference>
<proteinExistence type="predicted"/>
<feature type="transmembrane region" description="Helical" evidence="1">
    <location>
        <begin position="30"/>
        <end position="49"/>
    </location>
</feature>
<keyword evidence="1" id="KW-0812">Transmembrane</keyword>
<dbReference type="KEGG" id="mech:Q9L42_005290"/>
<dbReference type="Proteomes" id="UP001225378">
    <property type="component" value="Chromosome"/>
</dbReference>
<protein>
    <recommendedName>
        <fullName evidence="4">Intracellular septation protein A</fullName>
    </recommendedName>
</protein>
<feature type="transmembrane region" description="Helical" evidence="1">
    <location>
        <begin position="128"/>
        <end position="152"/>
    </location>
</feature>
<feature type="transmembrane region" description="Helical" evidence="1">
    <location>
        <begin position="158"/>
        <end position="174"/>
    </location>
</feature>
<accession>A0AAU7NX97</accession>
<dbReference type="AlphaFoldDB" id="A0AAU7NX97"/>
<evidence type="ECO:0008006" key="4">
    <source>
        <dbReference type="Google" id="ProtNLM"/>
    </source>
</evidence>
<dbReference type="RefSeq" id="WP_305909470.1">
    <property type="nucleotide sequence ID" value="NZ_CP157743.1"/>
</dbReference>
<gene>
    <name evidence="2" type="ORF">Q9L42_005290</name>
</gene>